<organism evidence="11 12">
    <name type="scientific">Trifolium pratense</name>
    <name type="common">Red clover</name>
    <dbReference type="NCBI Taxonomy" id="57577"/>
    <lineage>
        <taxon>Eukaryota</taxon>
        <taxon>Viridiplantae</taxon>
        <taxon>Streptophyta</taxon>
        <taxon>Embryophyta</taxon>
        <taxon>Tracheophyta</taxon>
        <taxon>Spermatophyta</taxon>
        <taxon>Magnoliopsida</taxon>
        <taxon>eudicotyledons</taxon>
        <taxon>Gunneridae</taxon>
        <taxon>Pentapetalae</taxon>
        <taxon>rosids</taxon>
        <taxon>fabids</taxon>
        <taxon>Fabales</taxon>
        <taxon>Fabaceae</taxon>
        <taxon>Papilionoideae</taxon>
        <taxon>50 kb inversion clade</taxon>
        <taxon>NPAAA clade</taxon>
        <taxon>Hologalegina</taxon>
        <taxon>IRL clade</taxon>
        <taxon>Trifolieae</taxon>
        <taxon>Trifolium</taxon>
    </lineage>
</organism>
<keyword evidence="8" id="KW-0472">Membrane</keyword>
<keyword evidence="10" id="KW-0325">Glycoprotein</keyword>
<dbReference type="Pfam" id="PF12799">
    <property type="entry name" value="LRR_4"/>
    <property type="match status" value="1"/>
</dbReference>
<accession>A0A2K3NNK5</accession>
<dbReference type="AlphaFoldDB" id="A0A2K3NNK5"/>
<keyword evidence="4" id="KW-0433">Leucine-rich repeat</keyword>
<evidence type="ECO:0000256" key="3">
    <source>
        <dbReference type="ARBA" id="ARBA00022475"/>
    </source>
</evidence>
<evidence type="ECO:0000256" key="6">
    <source>
        <dbReference type="ARBA" id="ARBA00022737"/>
    </source>
</evidence>
<comment type="similarity">
    <text evidence="2">Belongs to the RLP family.</text>
</comment>
<reference evidence="11 12" key="1">
    <citation type="journal article" date="2014" name="Am. J. Bot.">
        <title>Genome assembly and annotation for red clover (Trifolium pratense; Fabaceae).</title>
        <authorList>
            <person name="Istvanek J."/>
            <person name="Jaros M."/>
            <person name="Krenek A."/>
            <person name="Repkova J."/>
        </authorList>
    </citation>
    <scope>NUCLEOTIDE SEQUENCE [LARGE SCALE GENOMIC DNA]</scope>
    <source>
        <strain evidence="12">cv. Tatra</strain>
        <tissue evidence="11">Young leaves</tissue>
    </source>
</reference>
<dbReference type="Gene3D" id="3.80.10.10">
    <property type="entry name" value="Ribonuclease Inhibitor"/>
    <property type="match status" value="1"/>
</dbReference>
<gene>
    <name evidence="11" type="ORF">L195_g001042</name>
</gene>
<dbReference type="FunFam" id="3.80.10.10:FF:000111">
    <property type="entry name" value="LRR receptor-like serine/threonine-protein kinase ERECTA"/>
    <property type="match status" value="1"/>
</dbReference>
<dbReference type="STRING" id="57577.A0A2K3NNK5"/>
<protein>
    <submittedName>
        <fullName evidence="11">Verticillium wilt resistance-like protein</fullName>
    </submittedName>
</protein>
<evidence type="ECO:0000256" key="5">
    <source>
        <dbReference type="ARBA" id="ARBA00022692"/>
    </source>
</evidence>
<keyword evidence="7" id="KW-1133">Transmembrane helix</keyword>
<comment type="subcellular location">
    <subcellularLocation>
        <location evidence="1">Cell membrane</location>
        <topology evidence="1">Single-pass type I membrane protein</topology>
    </subcellularLocation>
</comment>
<dbReference type="Pfam" id="PF00560">
    <property type="entry name" value="LRR_1"/>
    <property type="match status" value="1"/>
</dbReference>
<evidence type="ECO:0000256" key="10">
    <source>
        <dbReference type="ARBA" id="ARBA00023180"/>
    </source>
</evidence>
<keyword evidence="3" id="KW-1003">Cell membrane</keyword>
<dbReference type="Proteomes" id="UP000236291">
    <property type="component" value="Unassembled WGS sequence"/>
</dbReference>
<dbReference type="PANTHER" id="PTHR27004:SF435">
    <property type="entry name" value="LEUCINE-RICH REPEAT-CONTAINING N-TERMINAL PLANT-TYPE DOMAIN-CONTAINING PROTEIN"/>
    <property type="match status" value="1"/>
</dbReference>
<dbReference type="EMBL" id="ASHM01000398">
    <property type="protein sequence ID" value="PNY04617.1"/>
    <property type="molecule type" value="Genomic_DNA"/>
</dbReference>
<evidence type="ECO:0000256" key="2">
    <source>
        <dbReference type="ARBA" id="ARBA00009592"/>
    </source>
</evidence>
<dbReference type="GO" id="GO:0005886">
    <property type="term" value="C:plasma membrane"/>
    <property type="evidence" value="ECO:0007669"/>
    <property type="project" value="UniProtKB-SubCell"/>
</dbReference>
<evidence type="ECO:0000256" key="1">
    <source>
        <dbReference type="ARBA" id="ARBA00004251"/>
    </source>
</evidence>
<dbReference type="SUPFAM" id="SSF52058">
    <property type="entry name" value="L domain-like"/>
    <property type="match status" value="1"/>
</dbReference>
<comment type="caution">
    <text evidence="11">The sequence shown here is derived from an EMBL/GenBank/DDBJ whole genome shotgun (WGS) entry which is preliminary data.</text>
</comment>
<proteinExistence type="inferred from homology"/>
<evidence type="ECO:0000313" key="12">
    <source>
        <dbReference type="Proteomes" id="UP000236291"/>
    </source>
</evidence>
<keyword evidence="5" id="KW-0812">Transmembrane</keyword>
<dbReference type="InterPro" id="IPR001611">
    <property type="entry name" value="Leu-rich_rpt"/>
</dbReference>
<dbReference type="PANTHER" id="PTHR27004">
    <property type="entry name" value="RECEPTOR-LIKE PROTEIN 12 ISOFORM X1"/>
    <property type="match status" value="1"/>
</dbReference>
<keyword evidence="6" id="KW-0677">Repeat</keyword>
<evidence type="ECO:0000313" key="11">
    <source>
        <dbReference type="EMBL" id="PNY04617.1"/>
    </source>
</evidence>
<dbReference type="PRINTS" id="PR00019">
    <property type="entry name" value="LEURICHRPT"/>
</dbReference>
<keyword evidence="9" id="KW-0675">Receptor</keyword>
<sequence>MMHDEDHVVSGFIHSGTIYYSYQDSVTVSIKGQQVKLVKILSIFTTIDFSSNYFEGPIPEVLMDFKAIHVLNFSNNALSGEIPPTIGNLKQLESLDLSNNSLVGEIPTQIASLSFLSCLNLSYNHLVGKIPTGTQLQSFEASSFEGNDGLYGLPLTKKLDYWPDLPPQPSSGSVQARQAAGLEVHSHTSASCGTICDGGTHGDKEHVP</sequence>
<reference evidence="11 12" key="2">
    <citation type="journal article" date="2017" name="Front. Plant Sci.">
        <title>Gene Classification and Mining of Molecular Markers Useful in Red Clover (Trifolium pratense) Breeding.</title>
        <authorList>
            <person name="Istvanek J."/>
            <person name="Dluhosova J."/>
            <person name="Dluhos P."/>
            <person name="Patkova L."/>
            <person name="Nedelnik J."/>
            <person name="Repkova J."/>
        </authorList>
    </citation>
    <scope>NUCLEOTIDE SEQUENCE [LARGE SCALE GENOMIC DNA]</scope>
    <source>
        <strain evidence="12">cv. Tatra</strain>
        <tissue evidence="11">Young leaves</tissue>
    </source>
</reference>
<name>A0A2K3NNK5_TRIPR</name>
<evidence type="ECO:0000256" key="4">
    <source>
        <dbReference type="ARBA" id="ARBA00022614"/>
    </source>
</evidence>
<evidence type="ECO:0000256" key="8">
    <source>
        <dbReference type="ARBA" id="ARBA00023136"/>
    </source>
</evidence>
<dbReference type="InterPro" id="IPR025875">
    <property type="entry name" value="Leu-rich_rpt_4"/>
</dbReference>
<dbReference type="InterPro" id="IPR032675">
    <property type="entry name" value="LRR_dom_sf"/>
</dbReference>
<evidence type="ECO:0000256" key="9">
    <source>
        <dbReference type="ARBA" id="ARBA00023170"/>
    </source>
</evidence>
<evidence type="ECO:0000256" key="7">
    <source>
        <dbReference type="ARBA" id="ARBA00022989"/>
    </source>
</evidence>